<dbReference type="Pfam" id="PF00240">
    <property type="entry name" value="ubiquitin"/>
    <property type="match status" value="1"/>
</dbReference>
<dbReference type="AlphaFoldDB" id="A0A7J6W105"/>
<feature type="non-terminal residue" evidence="4">
    <location>
        <position position="1"/>
    </location>
</feature>
<dbReference type="OrthoDB" id="417450at2759"/>
<dbReference type="SMART" id="SM00213">
    <property type="entry name" value="UBQ"/>
    <property type="match status" value="1"/>
</dbReference>
<dbReference type="InterPro" id="IPR039773">
    <property type="entry name" value="BAG_chaperone_regulator"/>
</dbReference>
<feature type="region of interest" description="Disordered" evidence="2">
    <location>
        <begin position="1"/>
        <end position="22"/>
    </location>
</feature>
<name>A0A7J6W105_THATH</name>
<dbReference type="InterPro" id="IPR029071">
    <property type="entry name" value="Ubiquitin-like_domsf"/>
</dbReference>
<dbReference type="GO" id="GO:0051087">
    <property type="term" value="F:protein-folding chaperone binding"/>
    <property type="evidence" value="ECO:0007669"/>
    <property type="project" value="InterPro"/>
</dbReference>
<evidence type="ECO:0000259" key="3">
    <source>
        <dbReference type="PROSITE" id="PS50053"/>
    </source>
</evidence>
<dbReference type="InterPro" id="IPR036533">
    <property type="entry name" value="BAG_dom_sf"/>
</dbReference>
<dbReference type="Pfam" id="PF02179">
    <property type="entry name" value="BAG"/>
    <property type="match status" value="1"/>
</dbReference>
<dbReference type="Gene3D" id="1.20.58.120">
    <property type="entry name" value="BAG domain"/>
    <property type="match status" value="1"/>
</dbReference>
<feature type="domain" description="Ubiquitin-like" evidence="3">
    <location>
        <begin position="48"/>
        <end position="118"/>
    </location>
</feature>
<evidence type="ECO:0000256" key="1">
    <source>
        <dbReference type="ARBA" id="ARBA00023186"/>
    </source>
</evidence>
<dbReference type="Proteomes" id="UP000554482">
    <property type="component" value="Unassembled WGS sequence"/>
</dbReference>
<dbReference type="GO" id="GO:0050821">
    <property type="term" value="P:protein stabilization"/>
    <property type="evidence" value="ECO:0007669"/>
    <property type="project" value="TreeGrafter"/>
</dbReference>
<dbReference type="Gene3D" id="3.10.20.90">
    <property type="entry name" value="Phosphatidylinositol 3-kinase Catalytic Subunit, Chain A, domain 1"/>
    <property type="match status" value="1"/>
</dbReference>
<protein>
    <submittedName>
        <fullName evidence="4">Bag family molecular chaperone regulator</fullName>
    </submittedName>
</protein>
<gene>
    <name evidence="4" type="ORF">FRX31_019640</name>
</gene>
<dbReference type="InterPro" id="IPR003103">
    <property type="entry name" value="BAG_domain"/>
</dbReference>
<dbReference type="GO" id="GO:0005737">
    <property type="term" value="C:cytoplasm"/>
    <property type="evidence" value="ECO:0007669"/>
    <property type="project" value="TreeGrafter"/>
</dbReference>
<evidence type="ECO:0000313" key="5">
    <source>
        <dbReference type="Proteomes" id="UP000554482"/>
    </source>
</evidence>
<organism evidence="4 5">
    <name type="scientific">Thalictrum thalictroides</name>
    <name type="common">Rue-anemone</name>
    <name type="synonym">Anemone thalictroides</name>
    <dbReference type="NCBI Taxonomy" id="46969"/>
    <lineage>
        <taxon>Eukaryota</taxon>
        <taxon>Viridiplantae</taxon>
        <taxon>Streptophyta</taxon>
        <taxon>Embryophyta</taxon>
        <taxon>Tracheophyta</taxon>
        <taxon>Spermatophyta</taxon>
        <taxon>Magnoliopsida</taxon>
        <taxon>Ranunculales</taxon>
        <taxon>Ranunculaceae</taxon>
        <taxon>Thalictroideae</taxon>
        <taxon>Thalictrum</taxon>
    </lineage>
</organism>
<keyword evidence="1" id="KW-0143">Chaperone</keyword>
<keyword evidence="5" id="KW-1185">Reference proteome</keyword>
<reference evidence="4 5" key="1">
    <citation type="submission" date="2020-06" db="EMBL/GenBank/DDBJ databases">
        <title>Transcriptomic and genomic resources for Thalictrum thalictroides and T. hernandezii: Facilitating candidate gene discovery in an emerging model plant lineage.</title>
        <authorList>
            <person name="Arias T."/>
            <person name="Riano-Pachon D.M."/>
            <person name="Di Stilio V.S."/>
        </authorList>
    </citation>
    <scope>NUCLEOTIDE SEQUENCE [LARGE SCALE GENOMIC DNA]</scope>
    <source>
        <strain evidence="5">cv. WT478/WT964</strain>
        <tissue evidence="4">Leaves</tissue>
    </source>
</reference>
<proteinExistence type="predicted"/>
<dbReference type="InterPro" id="IPR000626">
    <property type="entry name" value="Ubiquitin-like_dom"/>
</dbReference>
<evidence type="ECO:0000313" key="4">
    <source>
        <dbReference type="EMBL" id="KAF5190773.1"/>
    </source>
</evidence>
<dbReference type="GO" id="GO:0000774">
    <property type="term" value="F:adenyl-nucleotide exchange factor activity"/>
    <property type="evidence" value="ECO:0007669"/>
    <property type="project" value="TreeGrafter"/>
</dbReference>
<dbReference type="EMBL" id="JABWDY010023642">
    <property type="protein sequence ID" value="KAF5190773.1"/>
    <property type="molecule type" value="Genomic_DNA"/>
</dbReference>
<accession>A0A7J6W105</accession>
<comment type="caution">
    <text evidence="4">The sequence shown here is derived from an EMBL/GenBank/DDBJ whole genome shotgun (WGS) entry which is preliminary data.</text>
</comment>
<dbReference type="SUPFAM" id="SSF54236">
    <property type="entry name" value="Ubiquitin-like"/>
    <property type="match status" value="1"/>
</dbReference>
<dbReference type="PANTHER" id="PTHR12329">
    <property type="entry name" value="BCL2-ASSOCIATED ATHANOGENE"/>
    <property type="match status" value="1"/>
</dbReference>
<sequence length="206" mass="23020">MMKRSKNSSSDRLSDSSSIRDEEIEWEMRPGGMLVQKRCTKPDAIATPNMIVKIAYGAVRYEISINSQATFGELKKLLASETGLQPVEQQLIFRGKGRENGNYLDKCGVKDRSKIVLVEDPSSKEKRYIEMRRNAKIQSAHRAISDISMELDKLAEQVSTIDKIISSGKNVPEVQITILAEMLMRQAIKLESISAEGDASAQKSLQ</sequence>
<dbReference type="PANTHER" id="PTHR12329:SF17">
    <property type="entry name" value="OS04G0619900 PROTEIN"/>
    <property type="match status" value="1"/>
</dbReference>
<evidence type="ECO:0000256" key="2">
    <source>
        <dbReference type="SAM" id="MobiDB-lite"/>
    </source>
</evidence>
<feature type="compositionally biased region" description="Basic and acidic residues" evidence="2">
    <location>
        <begin position="12"/>
        <end position="21"/>
    </location>
</feature>
<dbReference type="SUPFAM" id="SSF63491">
    <property type="entry name" value="BAG domain"/>
    <property type="match status" value="1"/>
</dbReference>
<dbReference type="PROSITE" id="PS50053">
    <property type="entry name" value="UBIQUITIN_2"/>
    <property type="match status" value="1"/>
</dbReference>